<dbReference type="PANTHER" id="PTHR45666">
    <property type="entry name" value="TYPE IV INOSITOL POLYPHOSPHATE 5-PHOSPHATASE 9"/>
    <property type="match status" value="1"/>
</dbReference>
<evidence type="ECO:0000313" key="4">
    <source>
        <dbReference type="Proteomes" id="UP000287651"/>
    </source>
</evidence>
<keyword evidence="1" id="KW-0378">Hydrolase</keyword>
<accession>A0A427AX40</accession>
<dbReference type="InterPro" id="IPR045849">
    <property type="entry name" value="IP5P_plant"/>
</dbReference>
<dbReference type="GO" id="GO:0004439">
    <property type="term" value="F:phosphatidylinositol-4,5-bisphosphate 5-phosphatase activity"/>
    <property type="evidence" value="ECO:0007669"/>
    <property type="project" value="TreeGrafter"/>
</dbReference>
<dbReference type="Proteomes" id="UP000287651">
    <property type="component" value="Unassembled WGS sequence"/>
</dbReference>
<protein>
    <recommendedName>
        <fullName evidence="5">Inositol polyphosphate-related phosphatase domain-containing protein</fullName>
    </recommendedName>
</protein>
<feature type="region of interest" description="Disordered" evidence="2">
    <location>
        <begin position="1"/>
        <end position="43"/>
    </location>
</feature>
<feature type="non-terminal residue" evidence="3">
    <location>
        <position position="1"/>
    </location>
</feature>
<reference evidence="3 4" key="1">
    <citation type="journal article" date="2014" name="Agronomy (Basel)">
        <title>A Draft Genome Sequence for Ensete ventricosum, the Drought-Tolerant Tree Against Hunger.</title>
        <authorList>
            <person name="Harrison J."/>
            <person name="Moore K.A."/>
            <person name="Paszkiewicz K."/>
            <person name="Jones T."/>
            <person name="Grant M."/>
            <person name="Ambacheew D."/>
            <person name="Muzemil S."/>
            <person name="Studholme D.J."/>
        </authorList>
    </citation>
    <scope>NUCLEOTIDE SEQUENCE [LARGE SCALE GENOMIC DNA]</scope>
</reference>
<evidence type="ECO:0000256" key="1">
    <source>
        <dbReference type="ARBA" id="ARBA00022801"/>
    </source>
</evidence>
<dbReference type="GO" id="GO:0046856">
    <property type="term" value="P:phosphatidylinositol dephosphorylation"/>
    <property type="evidence" value="ECO:0007669"/>
    <property type="project" value="TreeGrafter"/>
</dbReference>
<dbReference type="SUPFAM" id="SSF56219">
    <property type="entry name" value="DNase I-like"/>
    <property type="match status" value="2"/>
</dbReference>
<dbReference type="GO" id="GO:0004445">
    <property type="term" value="F:inositol-polyphosphate 5-phosphatase activity"/>
    <property type="evidence" value="ECO:0007669"/>
    <property type="project" value="InterPro"/>
</dbReference>
<dbReference type="Gene3D" id="3.60.10.10">
    <property type="entry name" value="Endonuclease/exonuclease/phosphatase"/>
    <property type="match status" value="3"/>
</dbReference>
<comment type="caution">
    <text evidence="3">The sequence shown here is derived from an EMBL/GenBank/DDBJ whole genome shotgun (WGS) entry which is preliminary data.</text>
</comment>
<evidence type="ECO:0000256" key="2">
    <source>
        <dbReference type="SAM" id="MobiDB-lite"/>
    </source>
</evidence>
<evidence type="ECO:0000313" key="3">
    <source>
        <dbReference type="EMBL" id="RRT80813.1"/>
    </source>
</evidence>
<feature type="compositionally biased region" description="Basic and acidic residues" evidence="2">
    <location>
        <begin position="1"/>
        <end position="14"/>
    </location>
</feature>
<gene>
    <name evidence="3" type="ORF">B296_00013118</name>
</gene>
<feature type="region of interest" description="Disordered" evidence="2">
    <location>
        <begin position="289"/>
        <end position="318"/>
    </location>
</feature>
<feature type="non-terminal residue" evidence="3">
    <location>
        <position position="610"/>
    </location>
</feature>
<name>A0A427AX40_ENSVE</name>
<proteinExistence type="predicted"/>
<dbReference type="AlphaFoldDB" id="A0A427AX40"/>
<dbReference type="InterPro" id="IPR036691">
    <property type="entry name" value="Endo/exonu/phosph_ase_sf"/>
</dbReference>
<evidence type="ECO:0008006" key="5">
    <source>
        <dbReference type="Google" id="ProtNLM"/>
    </source>
</evidence>
<sequence>HRCRSETGEARDQRSYPTKSAALPVFPPAANEADEKEAKGGKDSVQIIPRKLPGNGVKKHWPPGCSMLSFFVALVHTELGKLQRSWAELCCFGCTCLQLWPKIVLRKWLNISSRESDFSADEGDTTESEFEYEEICGWERQLRDEEGRLGGFGAETNGTFHISPLILFRLGHHFRWSTIYVGTWNVAGRHPPDDLNIKDWLDIGEPADIYLYKAYFSCSFQEIVPLNAGNVLGAEDSRPVQRWEHIIRETLNMIQPVKEKYKCYSDPSSPSRFKPSDDFIEDELLLESDSESDEEVRLDEQPNFQSNENQIDASEDDPKCNLASQSLFTADQCARRENIDNQSSLYVFDKSHSLSFKNHGASEASISQQKKFTKTLSSSEMIGLTWPEQPLDLLSQHNRGTSKPKSLNPVKSFKACNSFKSLHGDQNDSFLTPELDLGTVMNRKKRSSFVRIISKQMVGIFLSVWVRRSLRKHIQNLKVSTAGVGVMGYIGNKVWFVQTPSSFQYMISSHCSNWIDGLTVIILTSSNGYGDIGNRCDRILSYGKGIRLLDYRRVELKFSDHRPVAAVFMVEVEVFSHRKLQRALTFTDAEVEDQLVSDADNGVANCLRLG</sequence>
<dbReference type="EMBL" id="AMZH03001055">
    <property type="protein sequence ID" value="RRT80813.1"/>
    <property type="molecule type" value="Genomic_DNA"/>
</dbReference>
<feature type="compositionally biased region" description="Polar residues" evidence="2">
    <location>
        <begin position="302"/>
        <end position="312"/>
    </location>
</feature>
<organism evidence="3 4">
    <name type="scientific">Ensete ventricosum</name>
    <name type="common">Abyssinian banana</name>
    <name type="synonym">Musa ensete</name>
    <dbReference type="NCBI Taxonomy" id="4639"/>
    <lineage>
        <taxon>Eukaryota</taxon>
        <taxon>Viridiplantae</taxon>
        <taxon>Streptophyta</taxon>
        <taxon>Embryophyta</taxon>
        <taxon>Tracheophyta</taxon>
        <taxon>Spermatophyta</taxon>
        <taxon>Magnoliopsida</taxon>
        <taxon>Liliopsida</taxon>
        <taxon>Zingiberales</taxon>
        <taxon>Musaceae</taxon>
        <taxon>Ensete</taxon>
    </lineage>
</organism>
<dbReference type="PANTHER" id="PTHR45666:SF5">
    <property type="entry name" value="TYPE IV INOSITOL POLYPHOSPHATE 5-PHOSPHATASE 3"/>
    <property type="match status" value="1"/>
</dbReference>
<dbReference type="GO" id="GO:0034485">
    <property type="term" value="F:phosphatidylinositol-3,4,5-trisphosphate 5-phosphatase activity"/>
    <property type="evidence" value="ECO:0007669"/>
    <property type="project" value="TreeGrafter"/>
</dbReference>